<dbReference type="Pfam" id="PF07885">
    <property type="entry name" value="Ion_trans_2"/>
    <property type="match status" value="2"/>
</dbReference>
<name>A0A0K8WJF3_BACLA</name>
<keyword evidence="7 8" id="KW-0407">Ion channel</keyword>
<feature type="transmembrane region" description="Helical" evidence="10">
    <location>
        <begin position="198"/>
        <end position="216"/>
    </location>
</feature>
<feature type="region of interest" description="Disordered" evidence="9">
    <location>
        <begin position="37"/>
        <end position="69"/>
    </location>
</feature>
<gene>
    <name evidence="15" type="primary">twk-18_1</name>
    <name evidence="12" type="synonym">twk-18_4</name>
    <name evidence="13" type="synonym">twk-18_5</name>
    <name evidence="14" type="synonym">twk-18_9</name>
    <name evidence="15" type="ORF">c0_g2_i4</name>
    <name evidence="14" type="ORF">c0_g2_i5</name>
    <name evidence="13" type="ORF">c0_g2_i6</name>
    <name evidence="12" type="ORF">c0_g2_i9</name>
</gene>
<feature type="transmembrane region" description="Helical" evidence="10">
    <location>
        <begin position="349"/>
        <end position="369"/>
    </location>
</feature>
<keyword evidence="2 8" id="KW-0813">Transport</keyword>
<dbReference type="GO" id="GO:0015271">
    <property type="term" value="F:outward rectifier potassium channel activity"/>
    <property type="evidence" value="ECO:0007669"/>
    <property type="project" value="TreeGrafter"/>
</dbReference>
<feature type="transmembrane region" description="Helical" evidence="10">
    <location>
        <begin position="86"/>
        <end position="107"/>
    </location>
</feature>
<accession>A0A0K8WJF3</accession>
<organism evidence="15">
    <name type="scientific">Bactrocera latifrons</name>
    <name type="common">Malaysian fruit fly</name>
    <name type="synonym">Chaetodacus latifrons</name>
    <dbReference type="NCBI Taxonomy" id="174628"/>
    <lineage>
        <taxon>Eukaryota</taxon>
        <taxon>Metazoa</taxon>
        <taxon>Ecdysozoa</taxon>
        <taxon>Arthropoda</taxon>
        <taxon>Hexapoda</taxon>
        <taxon>Insecta</taxon>
        <taxon>Pterygota</taxon>
        <taxon>Neoptera</taxon>
        <taxon>Endopterygota</taxon>
        <taxon>Diptera</taxon>
        <taxon>Brachycera</taxon>
        <taxon>Muscomorpha</taxon>
        <taxon>Tephritoidea</taxon>
        <taxon>Tephritidae</taxon>
        <taxon>Bactrocera</taxon>
        <taxon>Bactrocera</taxon>
    </lineage>
</organism>
<dbReference type="SUPFAM" id="SSF81324">
    <property type="entry name" value="Voltage-gated potassium channels"/>
    <property type="match status" value="2"/>
</dbReference>
<dbReference type="GO" id="GO:0022841">
    <property type="term" value="F:potassium ion leak channel activity"/>
    <property type="evidence" value="ECO:0007669"/>
    <property type="project" value="TreeGrafter"/>
</dbReference>
<feature type="compositionally biased region" description="Gly residues" evidence="9">
    <location>
        <begin position="273"/>
        <end position="288"/>
    </location>
</feature>
<reference evidence="15" key="1">
    <citation type="submission" date="2015-06" db="EMBL/GenBank/DDBJ databases">
        <authorList>
            <person name="Hoefler B.C."/>
            <person name="Straight P.D."/>
        </authorList>
    </citation>
    <scope>NUCLEOTIDE SEQUENCE</scope>
</reference>
<dbReference type="PRINTS" id="PR01333">
    <property type="entry name" value="2POREKCHANEL"/>
</dbReference>
<evidence type="ECO:0000313" key="14">
    <source>
        <dbReference type="EMBL" id="JAI47457.1"/>
    </source>
</evidence>
<dbReference type="PANTHER" id="PTHR11003">
    <property type="entry name" value="POTASSIUM CHANNEL, SUBFAMILY K"/>
    <property type="match status" value="1"/>
</dbReference>
<dbReference type="OrthoDB" id="297496at2759"/>
<evidence type="ECO:0000256" key="7">
    <source>
        <dbReference type="ARBA" id="ARBA00023303"/>
    </source>
</evidence>
<dbReference type="InterPro" id="IPR013099">
    <property type="entry name" value="K_chnl_dom"/>
</dbReference>
<dbReference type="Gene3D" id="1.10.287.70">
    <property type="match status" value="1"/>
</dbReference>
<protein>
    <submittedName>
        <fullName evidence="15">TWiK family of potassium channels protein 18</fullName>
    </submittedName>
</protein>
<dbReference type="EMBL" id="GDHF01004857">
    <property type="protein sequence ID" value="JAI47457.1"/>
    <property type="molecule type" value="Transcribed_RNA"/>
</dbReference>
<evidence type="ECO:0000256" key="2">
    <source>
        <dbReference type="ARBA" id="ARBA00022448"/>
    </source>
</evidence>
<keyword evidence="5 8" id="KW-0406">Ion transport</keyword>
<evidence type="ECO:0000256" key="5">
    <source>
        <dbReference type="ARBA" id="ARBA00023065"/>
    </source>
</evidence>
<evidence type="ECO:0000313" key="13">
    <source>
        <dbReference type="EMBL" id="JAI46024.1"/>
    </source>
</evidence>
<feature type="transmembrane region" description="Helical" evidence="10">
    <location>
        <begin position="381"/>
        <end position="399"/>
    </location>
</feature>
<sequence length="462" mass="48430">MQKKPPLPLTAFIGGPTLIHASQSAISSSSSSSIGSGMCFPSSKSGSGGGGSSGGSGGGGGSGEKQRGAGGLCGCQKAPKSHCISATGVLLLVLLYTAMGSIIFVTLEGELDDTSALETAVAASKKFPRTELANEQIRSRTVDRLWSITEDLNILYKENWTRLAAQEVQHFQETLLRAVRQSKIYQPGEQMNPPTHKWTYASAFLYSLTLITTIGYGGISPRTQWGRIAALIYALFGIPIVLLYLSAMGEGLSAAMRCLFRKARSKSAVSNGSGAGNTGNNGSGGTSSGNGKLPPNDSGKSANKIYHHSGGGSGKLHSAAAHHYGLPKPAYHHSGSIGMGMHASTHSPSVPISICVMVLVCYVTSGAVLFHKLQNWSVLEALYFCFTSLGTIGFGELAPTGNLTLYLASAYILVGMAVVAMCFSLIQTEIVMWLRKFSVQDHVMPQGEDVALVSVAVTPKSS</sequence>
<dbReference type="EMBL" id="GDHF01027296">
    <property type="protein sequence ID" value="JAI25018.1"/>
    <property type="molecule type" value="Transcribed_RNA"/>
</dbReference>
<feature type="transmembrane region" description="Helical" evidence="10">
    <location>
        <begin position="228"/>
        <end position="247"/>
    </location>
</feature>
<feature type="domain" description="Potassium channel" evidence="11">
    <location>
        <begin position="358"/>
        <end position="429"/>
    </location>
</feature>
<keyword evidence="3 8" id="KW-0812">Transmembrane</keyword>
<evidence type="ECO:0000256" key="9">
    <source>
        <dbReference type="SAM" id="MobiDB-lite"/>
    </source>
</evidence>
<evidence type="ECO:0000313" key="15">
    <source>
        <dbReference type="EMBL" id="JAI50995.1"/>
    </source>
</evidence>
<evidence type="ECO:0000259" key="11">
    <source>
        <dbReference type="Pfam" id="PF07885"/>
    </source>
</evidence>
<feature type="region of interest" description="Disordered" evidence="9">
    <location>
        <begin position="268"/>
        <end position="304"/>
    </location>
</feature>
<dbReference type="InterPro" id="IPR003280">
    <property type="entry name" value="2pore_dom_K_chnl"/>
</dbReference>
<evidence type="ECO:0000256" key="4">
    <source>
        <dbReference type="ARBA" id="ARBA00022989"/>
    </source>
</evidence>
<evidence type="ECO:0000256" key="1">
    <source>
        <dbReference type="ARBA" id="ARBA00004141"/>
    </source>
</evidence>
<feature type="transmembrane region" description="Helical" evidence="10">
    <location>
        <begin position="405"/>
        <end position="426"/>
    </location>
</feature>
<dbReference type="EMBL" id="GDHF01001319">
    <property type="protein sequence ID" value="JAI50995.1"/>
    <property type="molecule type" value="Transcribed_RNA"/>
</dbReference>
<dbReference type="PANTHER" id="PTHR11003:SF325">
    <property type="entry name" value="POTASSIUM CHANNEL DOMAIN-CONTAINING PROTEIN"/>
    <property type="match status" value="1"/>
</dbReference>
<evidence type="ECO:0000313" key="12">
    <source>
        <dbReference type="EMBL" id="JAI25018.1"/>
    </source>
</evidence>
<dbReference type="EMBL" id="GDHF01006290">
    <property type="protein sequence ID" value="JAI46024.1"/>
    <property type="molecule type" value="Transcribed_RNA"/>
</dbReference>
<feature type="compositionally biased region" description="Gly residues" evidence="9">
    <location>
        <begin position="46"/>
        <end position="69"/>
    </location>
</feature>
<feature type="domain" description="Potassium channel" evidence="11">
    <location>
        <begin position="195"/>
        <end position="250"/>
    </location>
</feature>
<proteinExistence type="inferred from homology"/>
<evidence type="ECO:0000256" key="8">
    <source>
        <dbReference type="RuleBase" id="RU003857"/>
    </source>
</evidence>
<dbReference type="GO" id="GO:0030322">
    <property type="term" value="P:stabilization of membrane potential"/>
    <property type="evidence" value="ECO:0007669"/>
    <property type="project" value="TreeGrafter"/>
</dbReference>
<comment type="subcellular location">
    <subcellularLocation>
        <location evidence="1">Membrane</location>
        <topology evidence="1">Multi-pass membrane protein</topology>
    </subcellularLocation>
</comment>
<evidence type="ECO:0000256" key="3">
    <source>
        <dbReference type="ARBA" id="ARBA00022692"/>
    </source>
</evidence>
<keyword evidence="4 10" id="KW-1133">Transmembrane helix</keyword>
<evidence type="ECO:0000256" key="6">
    <source>
        <dbReference type="ARBA" id="ARBA00023136"/>
    </source>
</evidence>
<keyword evidence="6 10" id="KW-0472">Membrane</keyword>
<dbReference type="GO" id="GO:0005886">
    <property type="term" value="C:plasma membrane"/>
    <property type="evidence" value="ECO:0007669"/>
    <property type="project" value="TreeGrafter"/>
</dbReference>
<evidence type="ECO:0000256" key="10">
    <source>
        <dbReference type="SAM" id="Phobius"/>
    </source>
</evidence>
<comment type="similarity">
    <text evidence="8">Belongs to the two pore domain potassium channel (TC 1.A.1.8) family.</text>
</comment>
<dbReference type="AlphaFoldDB" id="A0A0K8WJF3"/>